<evidence type="ECO:0000313" key="1">
    <source>
        <dbReference type="EMBL" id="ENN77516.1"/>
    </source>
</evidence>
<gene>
    <name evidence="1" type="ORF">YQE_05995</name>
</gene>
<reference evidence="1" key="1">
    <citation type="journal article" date="2013" name="Genome Biol.">
        <title>Draft genome of the mountain pine beetle, Dendroctonus ponderosae Hopkins, a major forest pest.</title>
        <authorList>
            <person name="Keeling C.I."/>
            <person name="Yuen M.M."/>
            <person name="Liao N.Y."/>
            <person name="Docking T.R."/>
            <person name="Chan S.K."/>
            <person name="Taylor G.A."/>
            <person name="Palmquist D.L."/>
            <person name="Jackman S.D."/>
            <person name="Nguyen A."/>
            <person name="Li M."/>
            <person name="Henderson H."/>
            <person name="Janes J.K."/>
            <person name="Zhao Y."/>
            <person name="Pandoh P."/>
            <person name="Moore R."/>
            <person name="Sperling F.A."/>
            <person name="Huber D.P."/>
            <person name="Birol I."/>
            <person name="Jones S.J."/>
            <person name="Bohlmann J."/>
        </authorList>
    </citation>
    <scope>NUCLEOTIDE SEQUENCE</scope>
</reference>
<accession>N6UA50</accession>
<feature type="non-terminal residue" evidence="1">
    <location>
        <position position="1"/>
    </location>
</feature>
<dbReference type="EMBL" id="KB740944">
    <property type="protein sequence ID" value="ENN77516.1"/>
    <property type="molecule type" value="Genomic_DNA"/>
</dbReference>
<organism evidence="1">
    <name type="scientific">Dendroctonus ponderosae</name>
    <name type="common">Mountain pine beetle</name>
    <dbReference type="NCBI Taxonomy" id="77166"/>
    <lineage>
        <taxon>Eukaryota</taxon>
        <taxon>Metazoa</taxon>
        <taxon>Ecdysozoa</taxon>
        <taxon>Arthropoda</taxon>
        <taxon>Hexapoda</taxon>
        <taxon>Insecta</taxon>
        <taxon>Pterygota</taxon>
        <taxon>Neoptera</taxon>
        <taxon>Endopterygota</taxon>
        <taxon>Coleoptera</taxon>
        <taxon>Polyphaga</taxon>
        <taxon>Cucujiformia</taxon>
        <taxon>Curculionidae</taxon>
        <taxon>Scolytinae</taxon>
        <taxon>Dendroctonus</taxon>
    </lineage>
</organism>
<sequence length="55" mass="6128">MLRANWINAMSTPFPARPSTRGHVFPEFLILVVALRFCQAGYESVIGAGLEIEHL</sequence>
<name>N6UA50_DENPD</name>
<protein>
    <submittedName>
        <fullName evidence="1">Uncharacterized protein</fullName>
    </submittedName>
</protein>
<dbReference type="AlphaFoldDB" id="N6UA50"/>
<proteinExistence type="predicted"/>
<dbReference type="HOGENOM" id="CLU_3034522_0_0_1"/>